<keyword evidence="2" id="KW-1185">Reference proteome</keyword>
<dbReference type="PATRIC" id="fig|1096930.3.peg.3781"/>
<evidence type="ECO:0000313" key="2">
    <source>
        <dbReference type="Proteomes" id="UP000015527"/>
    </source>
</evidence>
<dbReference type="AlphaFoldDB" id="T0IDI9"/>
<organism evidence="1 2">
    <name type="scientific">Novosphingobium lindaniclasticum LE124</name>
    <dbReference type="NCBI Taxonomy" id="1096930"/>
    <lineage>
        <taxon>Bacteria</taxon>
        <taxon>Pseudomonadati</taxon>
        <taxon>Pseudomonadota</taxon>
        <taxon>Alphaproteobacteria</taxon>
        <taxon>Sphingomonadales</taxon>
        <taxon>Sphingomonadaceae</taxon>
        <taxon>Novosphingobium</taxon>
    </lineage>
</organism>
<dbReference type="Proteomes" id="UP000015527">
    <property type="component" value="Unassembled WGS sequence"/>
</dbReference>
<gene>
    <name evidence="1" type="ORF">L284_19185</name>
</gene>
<accession>T0IDI9</accession>
<proteinExistence type="predicted"/>
<protein>
    <recommendedName>
        <fullName evidence="3">LexA repressor DNA-binding domain-containing protein</fullName>
    </recommendedName>
</protein>
<dbReference type="RefSeq" id="WP_021235586.1">
    <property type="nucleotide sequence ID" value="NZ_ATHL01000127.1"/>
</dbReference>
<sequence length="177" mass="18776">MIGGIEREAARYRIGPLTTYADPSELEVWMRRAEPGDETWYAIGPALGDKAAAPKLARRLAGDGLATLFLRRVGGGLHYMIRKRAPAASAISACGRIAAPASTERALYEVLCQVADDGLPLPSNEVLAERAGLPDRHAARYRLSLLVAAGFVRVEAGAGRRVVQIVATGQRTAGGKA</sequence>
<comment type="caution">
    <text evidence="1">The sequence shown here is derived from an EMBL/GenBank/DDBJ whole genome shotgun (WGS) entry which is preliminary data.</text>
</comment>
<reference evidence="1 2" key="1">
    <citation type="journal article" date="2013" name="Genome Announc.">
        <title>Genome Sequence of Novosphingobium lindaniclasticum LE124T, Isolated from a Hexachlorocyclohexane Dumpsite.</title>
        <authorList>
            <person name="Saxena A."/>
            <person name="Nayyar N."/>
            <person name="Sangwan N."/>
            <person name="Kumari R."/>
            <person name="Khurana J.P."/>
            <person name="Lal R."/>
        </authorList>
    </citation>
    <scope>NUCLEOTIDE SEQUENCE [LARGE SCALE GENOMIC DNA]</scope>
    <source>
        <strain evidence="1 2">LE124</strain>
    </source>
</reference>
<evidence type="ECO:0000313" key="1">
    <source>
        <dbReference type="EMBL" id="EQB09725.1"/>
    </source>
</evidence>
<dbReference type="OrthoDB" id="7507928at2"/>
<name>T0IDI9_9SPHN</name>
<dbReference type="EMBL" id="ATHL01000127">
    <property type="protein sequence ID" value="EQB09725.1"/>
    <property type="molecule type" value="Genomic_DNA"/>
</dbReference>
<evidence type="ECO:0008006" key="3">
    <source>
        <dbReference type="Google" id="ProtNLM"/>
    </source>
</evidence>